<name>A0ABX7IGQ9_9ACTO</name>
<evidence type="ECO:0000256" key="1">
    <source>
        <dbReference type="SAM" id="Phobius"/>
    </source>
</evidence>
<proteinExistence type="predicted"/>
<organism evidence="2 3">
    <name type="scientific">Arcanobacterium phocisimile</name>
    <dbReference type="NCBI Taxonomy" id="1302235"/>
    <lineage>
        <taxon>Bacteria</taxon>
        <taxon>Bacillati</taxon>
        <taxon>Actinomycetota</taxon>
        <taxon>Actinomycetes</taxon>
        <taxon>Actinomycetales</taxon>
        <taxon>Actinomycetaceae</taxon>
        <taxon>Arcanobacterium</taxon>
    </lineage>
</organism>
<feature type="transmembrane region" description="Helical" evidence="1">
    <location>
        <begin position="245"/>
        <end position="263"/>
    </location>
</feature>
<reference evidence="2 3" key="1">
    <citation type="submission" date="2021-02" db="EMBL/GenBank/DDBJ databases">
        <title>Complete Genome Sequence of Arcanobacterium phocisimile strain DSM 26142T from a harbour seal.</title>
        <authorList>
            <person name="Borowiak M."/>
            <person name="Alssahen M."/>
            <person name="Malorny B."/>
            <person name="Laemmler C."/>
            <person name="Siebert U."/>
            <person name="Ploetz M."/>
            <person name="Abdulmawjood A."/>
        </authorList>
    </citation>
    <scope>NUCLEOTIDE SEQUENCE [LARGE SCALE GENOMIC DNA]</scope>
    <source>
        <strain evidence="2 3">DSM 26142</strain>
    </source>
</reference>
<dbReference type="EMBL" id="CP070228">
    <property type="protein sequence ID" value="QRV02306.1"/>
    <property type="molecule type" value="Genomic_DNA"/>
</dbReference>
<keyword evidence="3" id="KW-1185">Reference proteome</keyword>
<gene>
    <name evidence="2" type="ORF">JTE88_00645</name>
</gene>
<accession>A0ABX7IGQ9</accession>
<dbReference type="InterPro" id="IPR025576">
    <property type="entry name" value="YwiC"/>
</dbReference>
<feature type="transmembrane region" description="Helical" evidence="1">
    <location>
        <begin position="38"/>
        <end position="58"/>
    </location>
</feature>
<keyword evidence="1" id="KW-0472">Membrane</keyword>
<sequence>MAARRRTQWIPNYHGAWAMVGIPPLVGIAIGGFTWTHILVLMLWWIGYFAFFATGLWLRSGHKSRYFTPVIAYSLPCVALGLILAFLEPELLRWVPIFLPLILVTFRQSAMRRDRSLLNDTVTVAAASLMVAVSAHVGSFAHPDLSWSRTWVTTGFVFGYFMGTVFYVKTNIRERGRTSWLVASIAWHVAWLGCATSISSHAITIAGIELSSWHTGLWVVLALRAGAVPLWGARHGWVSAKALGIGEIVFALAFSLTLLIPSFS</sequence>
<feature type="transmembrane region" description="Helical" evidence="1">
    <location>
        <begin position="70"/>
        <end position="87"/>
    </location>
</feature>
<evidence type="ECO:0000313" key="2">
    <source>
        <dbReference type="EMBL" id="QRV02306.1"/>
    </source>
</evidence>
<feature type="transmembrane region" description="Helical" evidence="1">
    <location>
        <begin position="117"/>
        <end position="138"/>
    </location>
</feature>
<feature type="transmembrane region" description="Helical" evidence="1">
    <location>
        <begin position="180"/>
        <end position="203"/>
    </location>
</feature>
<evidence type="ECO:0000313" key="3">
    <source>
        <dbReference type="Proteomes" id="UP000602653"/>
    </source>
</evidence>
<feature type="transmembrane region" description="Helical" evidence="1">
    <location>
        <begin position="93"/>
        <end position="110"/>
    </location>
</feature>
<protein>
    <submittedName>
        <fullName evidence="2">YwiC-like family protein</fullName>
    </submittedName>
</protein>
<keyword evidence="1" id="KW-1133">Transmembrane helix</keyword>
<dbReference type="RefSeq" id="WP_204424672.1">
    <property type="nucleotide sequence ID" value="NZ_CP070228.1"/>
</dbReference>
<dbReference type="Proteomes" id="UP000602653">
    <property type="component" value="Chromosome"/>
</dbReference>
<feature type="transmembrane region" description="Helical" evidence="1">
    <location>
        <begin position="215"/>
        <end position="233"/>
    </location>
</feature>
<keyword evidence="1" id="KW-0812">Transmembrane</keyword>
<feature type="transmembrane region" description="Helical" evidence="1">
    <location>
        <begin position="12"/>
        <end position="32"/>
    </location>
</feature>
<feature type="transmembrane region" description="Helical" evidence="1">
    <location>
        <begin position="150"/>
        <end position="168"/>
    </location>
</feature>
<dbReference type="Pfam" id="PF14256">
    <property type="entry name" value="YwiC"/>
    <property type="match status" value="1"/>
</dbReference>